<proteinExistence type="predicted"/>
<organism evidence="3 4">
    <name type="scientific">Petrolisthes cinctipes</name>
    <name type="common">Flat porcelain crab</name>
    <dbReference type="NCBI Taxonomy" id="88211"/>
    <lineage>
        <taxon>Eukaryota</taxon>
        <taxon>Metazoa</taxon>
        <taxon>Ecdysozoa</taxon>
        <taxon>Arthropoda</taxon>
        <taxon>Crustacea</taxon>
        <taxon>Multicrustacea</taxon>
        <taxon>Malacostraca</taxon>
        <taxon>Eumalacostraca</taxon>
        <taxon>Eucarida</taxon>
        <taxon>Decapoda</taxon>
        <taxon>Pleocyemata</taxon>
        <taxon>Anomura</taxon>
        <taxon>Galatheoidea</taxon>
        <taxon>Porcellanidae</taxon>
        <taxon>Petrolisthes</taxon>
    </lineage>
</organism>
<gene>
    <name evidence="3" type="ORF">Pcinc_000447</name>
</gene>
<evidence type="ECO:0000313" key="4">
    <source>
        <dbReference type="Proteomes" id="UP001286313"/>
    </source>
</evidence>
<dbReference type="Gene3D" id="2.60.40.10">
    <property type="entry name" value="Immunoglobulins"/>
    <property type="match status" value="1"/>
</dbReference>
<evidence type="ECO:0000313" key="3">
    <source>
        <dbReference type="EMBL" id="KAK3895832.1"/>
    </source>
</evidence>
<keyword evidence="4" id="KW-1185">Reference proteome</keyword>
<dbReference type="InterPro" id="IPR036179">
    <property type="entry name" value="Ig-like_dom_sf"/>
</dbReference>
<dbReference type="InterPro" id="IPR013783">
    <property type="entry name" value="Ig-like_fold"/>
</dbReference>
<sequence>MECVSRHTAANGVCQPPNTAPPTVKVGSARVVVVSGDENCHQYNQPVSAEVLAVVGQEVKLSCKVIGHSSPTLTWTRPDLGPKPVTSSRCQDSDTLRNNNNNNNNIIIINNNCEK</sequence>
<evidence type="ECO:0000256" key="1">
    <source>
        <dbReference type="SAM" id="MobiDB-lite"/>
    </source>
</evidence>
<name>A0AAE1GPF7_PETCI</name>
<comment type="caution">
    <text evidence="3">The sequence shown here is derived from an EMBL/GenBank/DDBJ whole genome shotgun (WGS) entry which is preliminary data.</text>
</comment>
<protein>
    <recommendedName>
        <fullName evidence="2">Ig-like domain-containing protein</fullName>
    </recommendedName>
</protein>
<dbReference type="AlphaFoldDB" id="A0AAE1GPF7"/>
<reference evidence="3" key="1">
    <citation type="submission" date="2023-10" db="EMBL/GenBank/DDBJ databases">
        <title>Genome assemblies of two species of porcelain crab, Petrolisthes cinctipes and Petrolisthes manimaculis (Anomura: Porcellanidae).</title>
        <authorList>
            <person name="Angst P."/>
        </authorList>
    </citation>
    <scope>NUCLEOTIDE SEQUENCE</scope>
    <source>
        <strain evidence="3">PB745_01</strain>
        <tissue evidence="3">Gill</tissue>
    </source>
</reference>
<dbReference type="SUPFAM" id="SSF48726">
    <property type="entry name" value="Immunoglobulin"/>
    <property type="match status" value="1"/>
</dbReference>
<dbReference type="EMBL" id="JAWQEG010000030">
    <property type="protein sequence ID" value="KAK3895832.1"/>
    <property type="molecule type" value="Genomic_DNA"/>
</dbReference>
<feature type="domain" description="Ig-like" evidence="2">
    <location>
        <begin position="46"/>
        <end position="115"/>
    </location>
</feature>
<dbReference type="InterPro" id="IPR007110">
    <property type="entry name" value="Ig-like_dom"/>
</dbReference>
<dbReference type="PROSITE" id="PS50835">
    <property type="entry name" value="IG_LIKE"/>
    <property type="match status" value="1"/>
</dbReference>
<dbReference type="Proteomes" id="UP001286313">
    <property type="component" value="Unassembled WGS sequence"/>
</dbReference>
<feature type="region of interest" description="Disordered" evidence="1">
    <location>
        <begin position="75"/>
        <end position="97"/>
    </location>
</feature>
<evidence type="ECO:0000259" key="2">
    <source>
        <dbReference type="PROSITE" id="PS50835"/>
    </source>
</evidence>
<accession>A0AAE1GPF7</accession>